<dbReference type="Gene3D" id="3.40.50.300">
    <property type="entry name" value="P-loop containing nucleotide triphosphate hydrolases"/>
    <property type="match status" value="4"/>
</dbReference>
<dbReference type="Pfam" id="PF12705">
    <property type="entry name" value="PDDEXK_1"/>
    <property type="match status" value="1"/>
</dbReference>
<keyword evidence="8" id="KW-0238">DNA-binding</keyword>
<accession>A0A2A6ZE80</accession>
<keyword evidence="3" id="KW-0227">DNA damage</keyword>
<feature type="domain" description="PD-(D/E)XK endonuclease-like" evidence="11">
    <location>
        <begin position="748"/>
        <end position="1086"/>
    </location>
</feature>
<keyword evidence="7 13" id="KW-0067">ATP-binding</keyword>
<protein>
    <submittedName>
        <fullName evidence="13">ATP-binding protein</fullName>
    </submittedName>
</protein>
<evidence type="ECO:0000259" key="12">
    <source>
        <dbReference type="Pfam" id="PF21445"/>
    </source>
</evidence>
<dbReference type="Proteomes" id="UP000220752">
    <property type="component" value="Unassembled WGS sequence"/>
</dbReference>
<dbReference type="InterPro" id="IPR027417">
    <property type="entry name" value="P-loop_NTPase"/>
</dbReference>
<dbReference type="GO" id="GO:0004386">
    <property type="term" value="F:helicase activity"/>
    <property type="evidence" value="ECO:0007669"/>
    <property type="project" value="UniProtKB-KW"/>
</dbReference>
<evidence type="ECO:0000256" key="2">
    <source>
        <dbReference type="ARBA" id="ARBA00022741"/>
    </source>
</evidence>
<evidence type="ECO:0000259" key="11">
    <source>
        <dbReference type="Pfam" id="PF12705"/>
    </source>
</evidence>
<evidence type="ECO:0000256" key="7">
    <source>
        <dbReference type="ARBA" id="ARBA00022840"/>
    </source>
</evidence>
<name>A0A2A6ZE80_9FIRM</name>
<feature type="region of interest" description="Disordered" evidence="10">
    <location>
        <begin position="1098"/>
        <end position="1118"/>
    </location>
</feature>
<evidence type="ECO:0000256" key="8">
    <source>
        <dbReference type="ARBA" id="ARBA00023125"/>
    </source>
</evidence>
<dbReference type="GO" id="GO:0005524">
    <property type="term" value="F:ATP binding"/>
    <property type="evidence" value="ECO:0007669"/>
    <property type="project" value="UniProtKB-KW"/>
</dbReference>
<dbReference type="GO" id="GO:0004527">
    <property type="term" value="F:exonuclease activity"/>
    <property type="evidence" value="ECO:0007669"/>
    <property type="project" value="UniProtKB-KW"/>
</dbReference>
<dbReference type="AlphaFoldDB" id="A0A2A6ZE80"/>
<reference evidence="13 14" key="1">
    <citation type="journal article" date="2017" name="Front. Microbiol.">
        <title>New Insights into the Diversity of the Genus Faecalibacterium.</title>
        <authorList>
            <person name="Benevides L."/>
            <person name="Burman S."/>
            <person name="Martin R."/>
            <person name="Robert V."/>
            <person name="Thomas M."/>
            <person name="Miquel S."/>
            <person name="Chain F."/>
            <person name="Sokol H."/>
            <person name="Bermudez-Humaran L.G."/>
            <person name="Morrison M."/>
            <person name="Langella P."/>
            <person name="Azevedo V.A."/>
            <person name="Chatel J.M."/>
            <person name="Soares S."/>
        </authorList>
    </citation>
    <scope>NUCLEOTIDE SEQUENCE [LARGE SCALE GENOMIC DNA]</scope>
    <source>
        <strain evidence="14">CNCM I-4540</strain>
    </source>
</reference>
<keyword evidence="9" id="KW-0234">DNA repair</keyword>
<organism evidence="13 14">
    <name type="scientific">Faecalibacterium langellae</name>
    <dbReference type="NCBI Taxonomy" id="3435293"/>
    <lineage>
        <taxon>Bacteria</taxon>
        <taxon>Bacillati</taxon>
        <taxon>Bacillota</taxon>
        <taxon>Clostridia</taxon>
        <taxon>Eubacteriales</taxon>
        <taxon>Oscillospiraceae</taxon>
        <taxon>Faecalibacterium</taxon>
    </lineage>
</organism>
<dbReference type="GO" id="GO:0006310">
    <property type="term" value="P:DNA recombination"/>
    <property type="evidence" value="ECO:0007669"/>
    <property type="project" value="TreeGrafter"/>
</dbReference>
<evidence type="ECO:0000313" key="14">
    <source>
        <dbReference type="Proteomes" id="UP000220752"/>
    </source>
</evidence>
<dbReference type="Pfam" id="PF21445">
    <property type="entry name" value="ADDB_N"/>
    <property type="match status" value="1"/>
</dbReference>
<evidence type="ECO:0000256" key="1">
    <source>
        <dbReference type="ARBA" id="ARBA00022722"/>
    </source>
</evidence>
<dbReference type="EMBL" id="NMTQ01000011">
    <property type="protein sequence ID" value="PDX59682.1"/>
    <property type="molecule type" value="Genomic_DNA"/>
</dbReference>
<keyword evidence="5" id="KW-0347">Helicase</keyword>
<feature type="domain" description="ATP-dependent helicase/deoxyribonuclease subunit B N-terminal" evidence="12">
    <location>
        <begin position="4"/>
        <end position="286"/>
    </location>
</feature>
<gene>
    <name evidence="13" type="ORF">CGS46_01885</name>
</gene>
<keyword evidence="6" id="KW-0269">Exonuclease</keyword>
<evidence type="ECO:0000313" key="13">
    <source>
        <dbReference type="EMBL" id="PDX59682.1"/>
    </source>
</evidence>
<evidence type="ECO:0000256" key="4">
    <source>
        <dbReference type="ARBA" id="ARBA00022801"/>
    </source>
</evidence>
<dbReference type="GO" id="GO:0003677">
    <property type="term" value="F:DNA binding"/>
    <property type="evidence" value="ECO:0007669"/>
    <property type="project" value="UniProtKB-KW"/>
</dbReference>
<dbReference type="PANTHER" id="PTHR30591:SF1">
    <property type="entry name" value="RECBCD ENZYME SUBUNIT RECC"/>
    <property type="match status" value="1"/>
</dbReference>
<keyword evidence="2" id="KW-0547">Nucleotide-binding</keyword>
<proteinExistence type="predicted"/>
<comment type="caution">
    <text evidence="13">The sequence shown here is derived from an EMBL/GenBank/DDBJ whole genome shotgun (WGS) entry which is preliminary data.</text>
</comment>
<evidence type="ECO:0000256" key="10">
    <source>
        <dbReference type="SAM" id="MobiDB-lite"/>
    </source>
</evidence>
<evidence type="ECO:0000256" key="6">
    <source>
        <dbReference type="ARBA" id="ARBA00022839"/>
    </source>
</evidence>
<keyword evidence="1" id="KW-0540">Nuclease</keyword>
<evidence type="ECO:0000256" key="3">
    <source>
        <dbReference type="ARBA" id="ARBA00022763"/>
    </source>
</evidence>
<dbReference type="InterPro" id="IPR038726">
    <property type="entry name" value="PDDEXK_AddAB-type"/>
</dbReference>
<dbReference type="GO" id="GO:0006281">
    <property type="term" value="P:DNA repair"/>
    <property type="evidence" value="ECO:0007669"/>
    <property type="project" value="UniProtKB-KW"/>
</dbReference>
<sequence>MLKLVLGGSGSGKTTLLYSRIKARAEQGRRSILLVPEQFTSSTEGRIYRELGDALSGMVESFSFTSLAERILSAEGGAAVQTLSDAGRAVLVRRALEELQDHVHYYYRHRRSAAFCQMAAQTIDELKSAGLSGAQLAELARDCGPESGKLSELALIFQGYETLLAGTGMDPADRLELAADRLEAALARGELPDFLREREVFIDEFDTFNAPKKRLMGAMLAALPTVTVALCDDGAPMVPGDMGIFSGAKQVAAQLRQLARKNGADAAVPELLRRDLRHKDAPGLAAVTELLETGTCEVPPAAPEVRLFAAASREEEARCTAAAIRRLMRQGVRCGKMAVVCRNIPDYRAAIRYEFRMADIPLYCDEPTTPEFSAPATAVRALLALLRGADMTENLTILAKTGLCALTEPQVCALENYAYTWSPNAAAWRTKFEKSPKGFGENELSDEDAKTLEDAETARQLLVTAVDELRSKVRGGSAEQISRELYFCLKKLGAEEQQAALVEAVRTARGIPAAEEAAREWNVVMQLLNEMAHLLGGQGVTFAEYEDLFSLLLRSSDLGHIPQTLDAVVLASAGKMRLDAPDYVFVLGLAEGEFPCAPSETGLLTHADRDVLMAKQIDLPDCFENRVVREQVCVYKALTAPAKGLWLSWPKGQGKTLCAALEPIVEALHPAAPELELPDLAATPADALDTLGGWPLTDTERASLTEALRLPQTDAPRGLALLQRMEEKPPRQVNDLSALSGLLGQRLRISPSQLEKYYTCRYGYFLQYVLGLKPRRRAELSADQSGTLMHWVLQMALDPHPDADNPCAGLAPFLELDDEAMAELASLLVDEYAKRYLPEDTARFAYLLSRLKKSMTSLLCYLRDEQKQSCFHPAACELRIGSGEDAVPGQVYHLSDGRTVQLVGTVDRADEWVEENGTRWVRVVDYKTGTKKLNLKEVYCGLDCQMLLYLFSLTRDKSGRFTGAEPAGVLYLLADPAPKTTNRQQAQQDVQYELDGLVRDEQKVFDAMDADETGRYLPFGYRNGAPSPSQKDKRADIAKLNRIQLHLDDLVTQMGQQLYDGQIAAEPLVAGTGRNPCVWCDYSFICCHETGIGERALEAPAKPFEPEETENEKEGEQA</sequence>
<dbReference type="SUPFAM" id="SSF52540">
    <property type="entry name" value="P-loop containing nucleoside triphosphate hydrolases"/>
    <property type="match status" value="2"/>
</dbReference>
<keyword evidence="4" id="KW-0378">Hydrolase</keyword>
<dbReference type="InterPro" id="IPR049035">
    <property type="entry name" value="ADDB_N"/>
</dbReference>
<evidence type="ECO:0000256" key="9">
    <source>
        <dbReference type="ARBA" id="ARBA00023204"/>
    </source>
</evidence>
<evidence type="ECO:0000256" key="5">
    <source>
        <dbReference type="ARBA" id="ARBA00022806"/>
    </source>
</evidence>
<dbReference type="PANTHER" id="PTHR30591">
    <property type="entry name" value="RECBCD ENZYME SUBUNIT RECC"/>
    <property type="match status" value="1"/>
</dbReference>
<keyword evidence="14" id="KW-1185">Reference proteome</keyword>